<dbReference type="GO" id="GO:0005525">
    <property type="term" value="F:GTP binding"/>
    <property type="evidence" value="ECO:0007669"/>
    <property type="project" value="UniProtKB-UniRule"/>
</dbReference>
<feature type="binding site" evidence="4">
    <location>
        <position position="187"/>
    </location>
    <ligand>
        <name>GTP</name>
        <dbReference type="ChEBI" id="CHEBI:37565"/>
    </ligand>
</feature>
<keyword evidence="4 9" id="KW-0132">Cell division</keyword>
<feature type="binding site" evidence="4">
    <location>
        <position position="143"/>
    </location>
    <ligand>
        <name>GTP</name>
        <dbReference type="ChEBI" id="CHEBI:37565"/>
    </ligand>
</feature>
<dbReference type="InterPro" id="IPR036525">
    <property type="entry name" value="Tubulin/FtsZ_GTPase_sf"/>
</dbReference>
<dbReference type="Gene3D" id="3.30.1330.20">
    <property type="entry name" value="Tubulin/FtsZ, C-terminal domain"/>
    <property type="match status" value="1"/>
</dbReference>
<evidence type="ECO:0000256" key="1">
    <source>
        <dbReference type="ARBA" id="ARBA00009690"/>
    </source>
</evidence>
<evidence type="ECO:0000259" key="8">
    <source>
        <dbReference type="SMART" id="SM00865"/>
    </source>
</evidence>
<proteinExistence type="inferred from homology"/>
<comment type="similarity">
    <text evidence="1 4">Belongs to the FtsZ family.</text>
</comment>
<dbReference type="InParanoid" id="E6W425"/>
<dbReference type="Pfam" id="PF00091">
    <property type="entry name" value="Tubulin"/>
    <property type="match status" value="1"/>
</dbReference>
<dbReference type="InterPro" id="IPR018316">
    <property type="entry name" value="Tubulin/FtsZ_2-layer-sand-dom"/>
</dbReference>
<feature type="binding site" evidence="4">
    <location>
        <begin position="108"/>
        <end position="110"/>
    </location>
    <ligand>
        <name>GTP</name>
        <dbReference type="ChEBI" id="CHEBI:37565"/>
    </ligand>
</feature>
<dbReference type="FunFam" id="3.40.50.1440:FF:000001">
    <property type="entry name" value="Cell division protein FtsZ"/>
    <property type="match status" value="1"/>
</dbReference>
<dbReference type="Pfam" id="PF12327">
    <property type="entry name" value="FtsZ_C"/>
    <property type="match status" value="1"/>
</dbReference>
<feature type="domain" description="Tubulin/FtsZ GTPase" evidence="7">
    <location>
        <begin position="13"/>
        <end position="205"/>
    </location>
</feature>
<comment type="subunit">
    <text evidence="4">Homodimer. Polymerizes to form a dynamic ring structure in a strictly GTP-dependent manner. Interacts directly with several other division proteins.</text>
</comment>
<evidence type="ECO:0000256" key="2">
    <source>
        <dbReference type="ARBA" id="ARBA00022741"/>
    </source>
</evidence>
<dbReference type="InterPro" id="IPR000158">
    <property type="entry name" value="Cell_div_FtsZ"/>
</dbReference>
<dbReference type="HOGENOM" id="CLU_024865_0_5_0"/>
<keyword evidence="4" id="KW-0131">Cell cycle</keyword>
<comment type="subcellular location">
    <subcellularLocation>
        <location evidence="4">Cytoplasm</location>
    </subcellularLocation>
    <text evidence="4">Assembles at midcell at the inner surface of the cytoplasmic membrane.</text>
</comment>
<dbReference type="SMART" id="SM00865">
    <property type="entry name" value="Tubulin_C"/>
    <property type="match status" value="1"/>
</dbReference>
<keyword evidence="2 4" id="KW-0547">Nucleotide-binding</keyword>
<dbReference type="RefSeq" id="WP_013506865.1">
    <property type="nucleotide sequence ID" value="NC_014836.1"/>
</dbReference>
<dbReference type="GO" id="GO:0051258">
    <property type="term" value="P:protein polymerization"/>
    <property type="evidence" value="ECO:0007669"/>
    <property type="project" value="UniProtKB-UniRule"/>
</dbReference>
<keyword evidence="3 4" id="KW-0342">GTP-binding</keyword>
<protein>
    <recommendedName>
        <fullName evidence="4 5">Cell division protein FtsZ</fullName>
    </recommendedName>
</protein>
<dbReference type="GO" id="GO:0043093">
    <property type="term" value="P:FtsZ-dependent cytokinesis"/>
    <property type="evidence" value="ECO:0007669"/>
    <property type="project" value="UniProtKB-UniRule"/>
</dbReference>
<dbReference type="InterPro" id="IPR024757">
    <property type="entry name" value="FtsZ_C"/>
</dbReference>
<dbReference type="SUPFAM" id="SSF52490">
    <property type="entry name" value="Tubulin nucleotide-binding domain-like"/>
    <property type="match status" value="1"/>
</dbReference>
<dbReference type="Gene3D" id="3.40.50.1440">
    <property type="entry name" value="Tubulin/FtsZ, GTPase domain"/>
    <property type="match status" value="1"/>
</dbReference>
<dbReference type="AlphaFoldDB" id="E6W425"/>
<dbReference type="GO" id="GO:0003924">
    <property type="term" value="F:GTPase activity"/>
    <property type="evidence" value="ECO:0007669"/>
    <property type="project" value="UniProtKB-UniRule"/>
</dbReference>
<evidence type="ECO:0000313" key="9">
    <source>
        <dbReference type="EMBL" id="ADU66989.1"/>
    </source>
</evidence>
<name>E6W425_DESIS</name>
<reference evidence="9 10" key="1">
    <citation type="submission" date="2010-12" db="EMBL/GenBank/DDBJ databases">
        <title>Complete sequence of Desulfurispirillum indicum S5.</title>
        <authorList>
            <consortium name="US DOE Joint Genome Institute"/>
            <person name="Lucas S."/>
            <person name="Copeland A."/>
            <person name="Lapidus A."/>
            <person name="Cheng J.-F."/>
            <person name="Goodwin L."/>
            <person name="Pitluck S."/>
            <person name="Chertkov O."/>
            <person name="Held B."/>
            <person name="Detter J.C."/>
            <person name="Han C."/>
            <person name="Tapia R."/>
            <person name="Land M."/>
            <person name="Hauser L."/>
            <person name="Kyrpides N."/>
            <person name="Ivanova N."/>
            <person name="Mikhailova N."/>
            <person name="Haggblom M."/>
            <person name="Rauschenbach I."/>
            <person name="Bini E."/>
            <person name="Woyke T."/>
        </authorList>
    </citation>
    <scope>NUCLEOTIDE SEQUENCE [LARGE SCALE GENOMIC DNA]</scope>
    <source>
        <strain evidence="10">ATCC BAA-1389 / DSM 22839 / S5</strain>
    </source>
</reference>
<gene>
    <name evidence="4" type="primary">ftsZ</name>
    <name evidence="9" type="ordered locus">Selin_2269</name>
</gene>
<evidence type="ECO:0000256" key="6">
    <source>
        <dbReference type="SAM" id="MobiDB-lite"/>
    </source>
</evidence>
<dbReference type="PANTHER" id="PTHR30314">
    <property type="entry name" value="CELL DIVISION PROTEIN FTSZ-RELATED"/>
    <property type="match status" value="1"/>
</dbReference>
<dbReference type="SMART" id="SM00864">
    <property type="entry name" value="Tubulin"/>
    <property type="match status" value="1"/>
</dbReference>
<dbReference type="PRINTS" id="PR00423">
    <property type="entry name" value="CELLDVISFTSZ"/>
</dbReference>
<feature type="domain" description="Tubulin/FtsZ 2-layer sandwich" evidence="8">
    <location>
        <begin position="207"/>
        <end position="325"/>
    </location>
</feature>
<dbReference type="SUPFAM" id="SSF55307">
    <property type="entry name" value="Tubulin C-terminal domain-like"/>
    <property type="match status" value="1"/>
</dbReference>
<evidence type="ECO:0000256" key="5">
    <source>
        <dbReference type="NCBIfam" id="TIGR00065"/>
    </source>
</evidence>
<dbReference type="EMBL" id="CP002432">
    <property type="protein sequence ID" value="ADU66989.1"/>
    <property type="molecule type" value="Genomic_DNA"/>
</dbReference>
<dbReference type="InterPro" id="IPR045061">
    <property type="entry name" value="FtsZ/CetZ"/>
</dbReference>
<comment type="function">
    <text evidence="4">Essential cell division protein that forms a contractile ring structure (Z ring) at the future cell division site. The regulation of the ring assembly controls the timing and the location of cell division. One of the functions of the FtsZ ring is to recruit other cell division proteins to the septum to produce a new cell wall between the dividing cells. Binds GTP and shows GTPase activity.</text>
</comment>
<dbReference type="OrthoDB" id="9813375at2"/>
<dbReference type="PANTHER" id="PTHR30314:SF3">
    <property type="entry name" value="MITOCHONDRIAL DIVISION PROTEIN FSZA"/>
    <property type="match status" value="1"/>
</dbReference>
<sequence>MLEFEEDYIPGATIKVVGVGGAGGNAVNSMIDASLEGVEFITANTDQRALDISKAPVKLQIGSKLTRGLGAGANPDVGRKAAEEDVERLREALSGADMVFVTLGLGGGTGTGASPVIAKIAKEMGALTIAVATMPFAFEGRRRIQVAQKGYLELREFVDSIITIPNQSLFEICDKSTKLTEAYLLADDVLKQAVQGISDAINVTGIVNIDFADVRTVMSNSGLALMGTGEAEGENRAVEAARKAITSPLLKDFDISGAKNILLNITGGMETTLHEIEAVTKVVSEAAKGEAEIIYGNVINPDMQNRMKVTVIATSFRNDKSQVAGIPSEAQRKGTTTGMESGLRKAPESVSSSHEGVASAAQVRAPESSRGSSHAAMAALERELKSDDEDMIIEEIPAKSAGTGPAAPAARSAVNPEFISIKKIRENQSADVQKIHQILGGNDETDYFDIPAFLRNQAD</sequence>
<evidence type="ECO:0000256" key="3">
    <source>
        <dbReference type="ARBA" id="ARBA00023134"/>
    </source>
</evidence>
<keyword evidence="4" id="KW-0717">Septation</keyword>
<dbReference type="CDD" id="cd02201">
    <property type="entry name" value="FtsZ_type1"/>
    <property type="match status" value="1"/>
</dbReference>
<dbReference type="KEGG" id="din:Selin_2269"/>
<dbReference type="NCBIfam" id="TIGR00065">
    <property type="entry name" value="ftsZ"/>
    <property type="match status" value="1"/>
</dbReference>
<dbReference type="FunCoup" id="E6W425">
    <property type="interactions" value="507"/>
</dbReference>
<dbReference type="GO" id="GO:0032153">
    <property type="term" value="C:cell division site"/>
    <property type="evidence" value="ECO:0007669"/>
    <property type="project" value="UniProtKB-UniRule"/>
</dbReference>
<dbReference type="GO" id="GO:0000917">
    <property type="term" value="P:division septum assembly"/>
    <property type="evidence" value="ECO:0007669"/>
    <property type="project" value="UniProtKB-KW"/>
</dbReference>
<keyword evidence="4" id="KW-0963">Cytoplasm</keyword>
<dbReference type="STRING" id="653733.Selin_2269"/>
<evidence type="ECO:0000313" key="10">
    <source>
        <dbReference type="Proteomes" id="UP000002572"/>
    </source>
</evidence>
<dbReference type="InterPro" id="IPR003008">
    <property type="entry name" value="Tubulin_FtsZ_GTPase"/>
</dbReference>
<keyword evidence="10" id="KW-1185">Reference proteome</keyword>
<dbReference type="HAMAP" id="MF_00909">
    <property type="entry name" value="FtsZ"/>
    <property type="match status" value="1"/>
</dbReference>
<feature type="region of interest" description="Disordered" evidence="6">
    <location>
        <begin position="325"/>
        <end position="377"/>
    </location>
</feature>
<feature type="binding site" evidence="4">
    <location>
        <begin position="21"/>
        <end position="25"/>
    </location>
    <ligand>
        <name>GTP</name>
        <dbReference type="ChEBI" id="CHEBI:37565"/>
    </ligand>
</feature>
<accession>E6W425</accession>
<dbReference type="eggNOG" id="COG0206">
    <property type="taxonomic scope" value="Bacteria"/>
</dbReference>
<dbReference type="InterPro" id="IPR008280">
    <property type="entry name" value="Tub_FtsZ_C"/>
</dbReference>
<dbReference type="InterPro" id="IPR037103">
    <property type="entry name" value="Tubulin/FtsZ-like_C"/>
</dbReference>
<dbReference type="GO" id="GO:0005737">
    <property type="term" value="C:cytoplasm"/>
    <property type="evidence" value="ECO:0007669"/>
    <property type="project" value="UniProtKB-SubCell"/>
</dbReference>
<feature type="binding site" evidence="4">
    <location>
        <position position="139"/>
    </location>
    <ligand>
        <name>GTP</name>
        <dbReference type="ChEBI" id="CHEBI:37565"/>
    </ligand>
</feature>
<dbReference type="Proteomes" id="UP000002572">
    <property type="component" value="Chromosome"/>
</dbReference>
<evidence type="ECO:0000256" key="4">
    <source>
        <dbReference type="HAMAP-Rule" id="MF_00909"/>
    </source>
</evidence>
<organism evidence="9 10">
    <name type="scientific">Desulfurispirillum indicum (strain ATCC BAA-1389 / DSM 22839 / S5)</name>
    <dbReference type="NCBI Taxonomy" id="653733"/>
    <lineage>
        <taxon>Bacteria</taxon>
        <taxon>Pseudomonadati</taxon>
        <taxon>Chrysiogenota</taxon>
        <taxon>Chrysiogenia</taxon>
        <taxon>Chrysiogenales</taxon>
        <taxon>Chrysiogenaceae</taxon>
        <taxon>Desulfurispirillum</taxon>
    </lineage>
</organism>
<evidence type="ECO:0000259" key="7">
    <source>
        <dbReference type="SMART" id="SM00864"/>
    </source>
</evidence>